<keyword evidence="3" id="KW-0677">Repeat</keyword>
<evidence type="ECO:0000256" key="5">
    <source>
        <dbReference type="ARBA" id="ARBA00022833"/>
    </source>
</evidence>
<reference evidence="10 11" key="1">
    <citation type="submission" date="2024-04" db="EMBL/GenBank/DDBJ databases">
        <title>Symmetric and asymmetric DNA N6-adenine methylation regulates different biological responses in Mucorales.</title>
        <authorList>
            <consortium name="Lawrence Berkeley National Laboratory"/>
            <person name="Lax C."/>
            <person name="Mondo S.J."/>
            <person name="Osorio-Concepcion M."/>
            <person name="Muszewska A."/>
            <person name="Corrochano-Luque M."/>
            <person name="Gutierrez G."/>
            <person name="Riley R."/>
            <person name="Lipzen A."/>
            <person name="Guo J."/>
            <person name="Hundley H."/>
            <person name="Amirebrahimi M."/>
            <person name="Ng V."/>
            <person name="Lorenzo-Gutierrez D."/>
            <person name="Binder U."/>
            <person name="Yang J."/>
            <person name="Song Y."/>
            <person name="Canovas D."/>
            <person name="Navarro E."/>
            <person name="Freitag M."/>
            <person name="Gabaldon T."/>
            <person name="Grigoriev I.V."/>
            <person name="Corrochano L.M."/>
            <person name="Nicolas F.E."/>
            <person name="Garre V."/>
        </authorList>
    </citation>
    <scope>NUCLEOTIDE SEQUENCE [LARGE SCALE GENOMIC DNA]</scope>
    <source>
        <strain evidence="10 11">L51</strain>
    </source>
</reference>
<protein>
    <recommendedName>
        <fullName evidence="9">C2H2-type domain-containing protein</fullName>
    </recommendedName>
</protein>
<keyword evidence="6" id="KW-0539">Nucleus</keyword>
<comment type="caution">
    <text evidence="10">The sequence shown here is derived from an EMBL/GenBank/DDBJ whole genome shotgun (WGS) entry which is preliminary data.</text>
</comment>
<dbReference type="PANTHER" id="PTHR40626">
    <property type="entry name" value="MIP31509P"/>
    <property type="match status" value="1"/>
</dbReference>
<evidence type="ECO:0000256" key="6">
    <source>
        <dbReference type="ARBA" id="ARBA00023242"/>
    </source>
</evidence>
<feature type="region of interest" description="Disordered" evidence="8">
    <location>
        <begin position="61"/>
        <end position="91"/>
    </location>
</feature>
<keyword evidence="4 7" id="KW-0863">Zinc-finger</keyword>
<dbReference type="Pfam" id="PF00096">
    <property type="entry name" value="zf-C2H2"/>
    <property type="match status" value="2"/>
</dbReference>
<comment type="subcellular location">
    <subcellularLocation>
        <location evidence="1">Nucleus</location>
    </subcellularLocation>
</comment>
<evidence type="ECO:0000256" key="4">
    <source>
        <dbReference type="ARBA" id="ARBA00022771"/>
    </source>
</evidence>
<accession>A0ABR3AN70</accession>
<proteinExistence type="predicted"/>
<evidence type="ECO:0000256" key="2">
    <source>
        <dbReference type="ARBA" id="ARBA00022723"/>
    </source>
</evidence>
<dbReference type="Proteomes" id="UP001448207">
    <property type="component" value="Unassembled WGS sequence"/>
</dbReference>
<feature type="domain" description="C2H2-type" evidence="9">
    <location>
        <begin position="47"/>
        <end position="76"/>
    </location>
</feature>
<evidence type="ECO:0000256" key="3">
    <source>
        <dbReference type="ARBA" id="ARBA00022737"/>
    </source>
</evidence>
<name>A0ABR3AN70_PHYBL</name>
<dbReference type="InterPro" id="IPR013087">
    <property type="entry name" value="Znf_C2H2_type"/>
</dbReference>
<keyword evidence="11" id="KW-1185">Reference proteome</keyword>
<dbReference type="SUPFAM" id="SSF57667">
    <property type="entry name" value="beta-beta-alpha zinc fingers"/>
    <property type="match status" value="1"/>
</dbReference>
<dbReference type="Gene3D" id="3.30.160.60">
    <property type="entry name" value="Classic Zinc Finger"/>
    <property type="match status" value="2"/>
</dbReference>
<evidence type="ECO:0000256" key="7">
    <source>
        <dbReference type="PROSITE-ProRule" id="PRU00042"/>
    </source>
</evidence>
<evidence type="ECO:0000259" key="9">
    <source>
        <dbReference type="PROSITE" id="PS50157"/>
    </source>
</evidence>
<evidence type="ECO:0000256" key="1">
    <source>
        <dbReference type="ARBA" id="ARBA00004123"/>
    </source>
</evidence>
<evidence type="ECO:0000256" key="8">
    <source>
        <dbReference type="SAM" id="MobiDB-lite"/>
    </source>
</evidence>
<evidence type="ECO:0000313" key="11">
    <source>
        <dbReference type="Proteomes" id="UP001448207"/>
    </source>
</evidence>
<dbReference type="PROSITE" id="PS00028">
    <property type="entry name" value="ZINC_FINGER_C2H2_1"/>
    <property type="match status" value="1"/>
</dbReference>
<keyword evidence="5" id="KW-0862">Zinc</keyword>
<dbReference type="InterPro" id="IPR051059">
    <property type="entry name" value="VerF-like"/>
</dbReference>
<dbReference type="SMART" id="SM00355">
    <property type="entry name" value="ZnF_C2H2"/>
    <property type="match status" value="2"/>
</dbReference>
<dbReference type="EMBL" id="JBCLYO010000026">
    <property type="protein sequence ID" value="KAL0077948.1"/>
    <property type="molecule type" value="Genomic_DNA"/>
</dbReference>
<feature type="domain" description="C2H2-type" evidence="9">
    <location>
        <begin position="16"/>
        <end position="46"/>
    </location>
</feature>
<organism evidence="10 11">
    <name type="scientific">Phycomyces blakesleeanus</name>
    <dbReference type="NCBI Taxonomy" id="4837"/>
    <lineage>
        <taxon>Eukaryota</taxon>
        <taxon>Fungi</taxon>
        <taxon>Fungi incertae sedis</taxon>
        <taxon>Mucoromycota</taxon>
        <taxon>Mucoromycotina</taxon>
        <taxon>Mucoromycetes</taxon>
        <taxon>Mucorales</taxon>
        <taxon>Phycomycetaceae</taxon>
        <taxon>Phycomyces</taxon>
    </lineage>
</organism>
<sequence length="159" mass="18252">MTPQPRKPRSAGPKLFQCSGYGSCSMTFSRSEHLARHTRKHTGEKPFKCVVPECTRKFSRFDNMMQHTQTHDDETTSPQTNNNNNKKDNNNNIQRRMSVADLCNPGATPVSEFKTIHLTMDEFEALQGFGRFRYTPVYYDSLRDLASMAMIEPTPARKK</sequence>
<dbReference type="InterPro" id="IPR036236">
    <property type="entry name" value="Znf_C2H2_sf"/>
</dbReference>
<keyword evidence="2" id="KW-0479">Metal-binding</keyword>
<dbReference type="PROSITE" id="PS50157">
    <property type="entry name" value="ZINC_FINGER_C2H2_2"/>
    <property type="match status" value="2"/>
</dbReference>
<dbReference type="PANTHER" id="PTHR40626:SF32">
    <property type="entry name" value="ZINC FINGER PROTEIN RST2"/>
    <property type="match status" value="1"/>
</dbReference>
<gene>
    <name evidence="10" type="ORF">J3Q64DRAFT_1665205</name>
</gene>
<evidence type="ECO:0000313" key="10">
    <source>
        <dbReference type="EMBL" id="KAL0077948.1"/>
    </source>
</evidence>